<evidence type="ECO:0000259" key="6">
    <source>
        <dbReference type="PROSITE" id="PS51898"/>
    </source>
</evidence>
<dbReference type="GO" id="GO:0003677">
    <property type="term" value="F:DNA binding"/>
    <property type="evidence" value="ECO:0007669"/>
    <property type="project" value="UniProtKB-UniRule"/>
</dbReference>
<evidence type="ECO:0000256" key="3">
    <source>
        <dbReference type="ARBA" id="ARBA00023125"/>
    </source>
</evidence>
<dbReference type="GO" id="GO:0006310">
    <property type="term" value="P:DNA recombination"/>
    <property type="evidence" value="ECO:0007669"/>
    <property type="project" value="UniProtKB-KW"/>
</dbReference>
<reference evidence="8 9" key="1">
    <citation type="submission" date="2014-04" db="EMBL/GenBank/DDBJ databases">
        <authorList>
            <person name="Sears C."/>
            <person name="Carroll K."/>
            <person name="Sack B.R."/>
            <person name="Qadri F."/>
            <person name="Myers L.L."/>
            <person name="Chung G.-T."/>
            <person name="Escheverria P."/>
            <person name="Fraser C.M."/>
            <person name="Sadzewicz L."/>
            <person name="Shefchek K.A."/>
            <person name="Tallon L."/>
            <person name="Das S.P."/>
            <person name="Daugherty S."/>
            <person name="Mongodin E.F."/>
        </authorList>
    </citation>
    <scope>NUCLEOTIDE SEQUENCE [LARGE SCALE GENOMIC DNA]</scope>
    <source>
        <strain evidence="9">3775 SL(B) 10 (iv)</strain>
    </source>
</reference>
<dbReference type="GO" id="GO:0015074">
    <property type="term" value="P:DNA integration"/>
    <property type="evidence" value="ECO:0007669"/>
    <property type="project" value="UniProtKB-KW"/>
</dbReference>
<dbReference type="Gene3D" id="1.10.150.130">
    <property type="match status" value="1"/>
</dbReference>
<keyword evidence="4" id="KW-0233">DNA recombination</keyword>
<dbReference type="InterPro" id="IPR002104">
    <property type="entry name" value="Integrase_catalytic"/>
</dbReference>
<dbReference type="InterPro" id="IPR025269">
    <property type="entry name" value="SAM-like_dom"/>
</dbReference>
<feature type="domain" description="Core-binding (CB)" evidence="7">
    <location>
        <begin position="110"/>
        <end position="189"/>
    </location>
</feature>
<dbReference type="Gene3D" id="1.10.443.10">
    <property type="entry name" value="Intergrase catalytic core"/>
    <property type="match status" value="1"/>
</dbReference>
<dbReference type="PROSITE" id="PS51900">
    <property type="entry name" value="CB"/>
    <property type="match status" value="1"/>
</dbReference>
<accession>A0A078RFF7</accession>
<evidence type="ECO:0000313" key="8">
    <source>
        <dbReference type="EMBL" id="KDS32707.1"/>
    </source>
</evidence>
<dbReference type="EMBL" id="JNHI01000003">
    <property type="protein sequence ID" value="KDS32707.1"/>
    <property type="molecule type" value="Genomic_DNA"/>
</dbReference>
<keyword evidence="2" id="KW-0229">DNA integration</keyword>
<dbReference type="PATRIC" id="fig|1339350.3.peg.880"/>
<dbReference type="InterPro" id="IPR010998">
    <property type="entry name" value="Integrase_recombinase_N"/>
</dbReference>
<dbReference type="InterPro" id="IPR044068">
    <property type="entry name" value="CB"/>
</dbReference>
<name>A0A078RFF7_PHOVU</name>
<comment type="caution">
    <text evidence="8">The sequence shown here is derived from an EMBL/GenBank/DDBJ whole genome shotgun (WGS) entry which is preliminary data.</text>
</comment>
<dbReference type="PANTHER" id="PTHR30349:SF64">
    <property type="entry name" value="PROPHAGE INTEGRASE INTD-RELATED"/>
    <property type="match status" value="1"/>
</dbReference>
<evidence type="ECO:0000259" key="7">
    <source>
        <dbReference type="PROSITE" id="PS51900"/>
    </source>
</evidence>
<dbReference type="SUPFAM" id="SSF56349">
    <property type="entry name" value="DNA breaking-rejoining enzymes"/>
    <property type="match status" value="1"/>
</dbReference>
<dbReference type="InterPro" id="IPR013762">
    <property type="entry name" value="Integrase-like_cat_sf"/>
</dbReference>
<evidence type="ECO:0000313" key="9">
    <source>
        <dbReference type="Proteomes" id="UP000028134"/>
    </source>
</evidence>
<dbReference type="InterPro" id="IPR011010">
    <property type="entry name" value="DNA_brk_join_enz"/>
</dbReference>
<evidence type="ECO:0000256" key="5">
    <source>
        <dbReference type="PROSITE-ProRule" id="PRU01248"/>
    </source>
</evidence>
<dbReference type="InterPro" id="IPR050090">
    <property type="entry name" value="Tyrosine_recombinase_XerCD"/>
</dbReference>
<protein>
    <submittedName>
        <fullName evidence="8">Phage integrase family protein</fullName>
    </submittedName>
</protein>
<dbReference type="RefSeq" id="WP_032944741.1">
    <property type="nucleotide sequence ID" value="NZ_JNHI01000003.1"/>
</dbReference>
<proteinExistence type="inferred from homology"/>
<keyword evidence="3 5" id="KW-0238">DNA-binding</keyword>
<dbReference type="AlphaFoldDB" id="A0A078RFF7"/>
<dbReference type="Proteomes" id="UP000028134">
    <property type="component" value="Unassembled WGS sequence"/>
</dbReference>
<dbReference type="CDD" id="cd01185">
    <property type="entry name" value="INTN1_C_like"/>
    <property type="match status" value="1"/>
</dbReference>
<evidence type="ECO:0000256" key="4">
    <source>
        <dbReference type="ARBA" id="ARBA00023172"/>
    </source>
</evidence>
<evidence type="ECO:0000256" key="2">
    <source>
        <dbReference type="ARBA" id="ARBA00022908"/>
    </source>
</evidence>
<sequence>MASVKAKFRPSVIEGKEGTVYYQIIQNRVIRQLKTDYRIFADEWNDAENNIIIGNSERSNLLLSLQERMKWDLKRFEMTIRKLGNQKSTFTVDEIIGSFQNGTDEQSFFNFMQGVIAHLRQMGKIRTAENYSCTLKSFMQFRQDRDILLSEIDSDLMQLYEAYLHGKGVVRNTSSFYMRILRAVYNRALEKELVEQRNPFRHVYTGVDKTVKRAVPLSAIKRMKNLDLSLQPNLEFARDMFLFSFYTRGMSFIDMAHLKKKDLQNGFLSYRRRKTGQQLVIRWEQCMQEIVGKYPENSLSPYLLPILKYPFEDTNKQYRNVMSVINRKLKEIAGLADISVALSMYCARHSWASAAKSKNVPISIISEGMGHDSEMTTQIYLASLDNSVVDKANFSILREL</sequence>
<dbReference type="PROSITE" id="PS51898">
    <property type="entry name" value="TYR_RECOMBINASE"/>
    <property type="match status" value="1"/>
</dbReference>
<gene>
    <name evidence="8" type="ORF">M097_0909</name>
</gene>
<dbReference type="Pfam" id="PF00589">
    <property type="entry name" value="Phage_integrase"/>
    <property type="match status" value="1"/>
</dbReference>
<dbReference type="Pfam" id="PF13102">
    <property type="entry name" value="Phage_int_SAM_5"/>
    <property type="match status" value="1"/>
</dbReference>
<dbReference type="PANTHER" id="PTHR30349">
    <property type="entry name" value="PHAGE INTEGRASE-RELATED"/>
    <property type="match status" value="1"/>
</dbReference>
<comment type="similarity">
    <text evidence="1">Belongs to the 'phage' integrase family.</text>
</comment>
<organism evidence="8 9">
    <name type="scientific">Phocaeicola vulgatus str. 3775 SL</name>
    <name type="common">B</name>
    <name type="synonym">iv</name>
    <dbReference type="NCBI Taxonomy" id="1339350"/>
    <lineage>
        <taxon>Bacteria</taxon>
        <taxon>Pseudomonadati</taxon>
        <taxon>Bacteroidota</taxon>
        <taxon>Bacteroidia</taxon>
        <taxon>Bacteroidales</taxon>
        <taxon>Bacteroidaceae</taxon>
        <taxon>Phocaeicola</taxon>
    </lineage>
</organism>
<feature type="domain" description="Tyr recombinase" evidence="6">
    <location>
        <begin position="210"/>
        <end position="394"/>
    </location>
</feature>
<evidence type="ECO:0000256" key="1">
    <source>
        <dbReference type="ARBA" id="ARBA00008857"/>
    </source>
</evidence>